<proteinExistence type="predicted"/>
<accession>A0A542ZSE2</accession>
<dbReference type="AlphaFoldDB" id="A0A542ZSE2"/>
<dbReference type="InterPro" id="IPR025159">
    <property type="entry name" value="AbiEi_N"/>
</dbReference>
<sequence>MVCGVHARQRLPHDLISLAARQHGILTSSQLQTAGISRKVIKTMSRDGRLHWLARGHYSIHSPSLRTFAHAGAMIGGPRAAVGGLAAAQILDLQVSALPKPETITIWVEKDRRVDPRPRWEFRQDCIGRLERAGQNSRVIDRHDVLLDVSESLPSRAVIGWFLDCLREGQVSAQRLRHLLDARARHKHRWFLHGVIADAVTGIESALEHQYVTQVEKPHGLPIPQRQVVIAGHRSDAWFPEQRVTLELDGWNYHKDTIRADAHVDAKRAALGIVPLHIGWEDVIAEPCRTAQMIADVLRTRGWLGSASRCRSCLAHTAAA</sequence>
<evidence type="ECO:0000259" key="1">
    <source>
        <dbReference type="Pfam" id="PF13338"/>
    </source>
</evidence>
<organism evidence="2 3">
    <name type="scientific">Propioniferax innocua</name>
    <dbReference type="NCBI Taxonomy" id="1753"/>
    <lineage>
        <taxon>Bacteria</taxon>
        <taxon>Bacillati</taxon>
        <taxon>Actinomycetota</taxon>
        <taxon>Actinomycetes</taxon>
        <taxon>Propionibacteriales</taxon>
        <taxon>Propionibacteriaceae</taxon>
        <taxon>Propioniferax</taxon>
    </lineage>
</organism>
<dbReference type="EMBL" id="VFOR01000001">
    <property type="protein sequence ID" value="TQL63273.1"/>
    <property type="molecule type" value="Genomic_DNA"/>
</dbReference>
<comment type="caution">
    <text evidence="2">The sequence shown here is derived from an EMBL/GenBank/DDBJ whole genome shotgun (WGS) entry which is preliminary data.</text>
</comment>
<name>A0A542ZSE2_9ACTN</name>
<dbReference type="Proteomes" id="UP000316196">
    <property type="component" value="Unassembled WGS sequence"/>
</dbReference>
<evidence type="ECO:0000313" key="3">
    <source>
        <dbReference type="Proteomes" id="UP000316196"/>
    </source>
</evidence>
<keyword evidence="3" id="KW-1185">Reference proteome</keyword>
<evidence type="ECO:0000313" key="2">
    <source>
        <dbReference type="EMBL" id="TQL63273.1"/>
    </source>
</evidence>
<reference evidence="2 3" key="1">
    <citation type="submission" date="2019-06" db="EMBL/GenBank/DDBJ databases">
        <title>Sequencing the genomes of 1000 actinobacteria strains.</title>
        <authorList>
            <person name="Klenk H.-P."/>
        </authorList>
    </citation>
    <scope>NUCLEOTIDE SEQUENCE [LARGE SCALE GENOMIC DNA]</scope>
    <source>
        <strain evidence="2 3">DSM 8251</strain>
    </source>
</reference>
<feature type="domain" description="AbiEi antitoxin N-terminal" evidence="1">
    <location>
        <begin position="14"/>
        <end position="58"/>
    </location>
</feature>
<protein>
    <submittedName>
        <fullName evidence="2">Putative AbiEi antitoxin of type IV toxin-antitoxin system</fullName>
    </submittedName>
</protein>
<dbReference type="Pfam" id="PF13338">
    <property type="entry name" value="AbiEi_4"/>
    <property type="match status" value="1"/>
</dbReference>
<gene>
    <name evidence="2" type="ORF">FB460_1075</name>
</gene>
<dbReference type="OrthoDB" id="5146042at2"/>